<gene>
    <name evidence="2" type="ORF">NCTC7582_05120</name>
</gene>
<dbReference type="Gene3D" id="2.60.40.10">
    <property type="entry name" value="Immunoglobulins"/>
    <property type="match status" value="2"/>
</dbReference>
<dbReference type="SUPFAM" id="SSF49299">
    <property type="entry name" value="PKD domain"/>
    <property type="match status" value="1"/>
</dbReference>
<dbReference type="InterPro" id="IPR006644">
    <property type="entry name" value="Cadg"/>
</dbReference>
<dbReference type="GO" id="GO:0016020">
    <property type="term" value="C:membrane"/>
    <property type="evidence" value="ECO:0007669"/>
    <property type="project" value="InterPro"/>
</dbReference>
<dbReference type="InterPro" id="IPR035986">
    <property type="entry name" value="PKD_dom_sf"/>
</dbReference>
<dbReference type="Pfam" id="PF17963">
    <property type="entry name" value="Big_9"/>
    <property type="match status" value="1"/>
</dbReference>
<organism evidence="2 3">
    <name type="scientific">Lysinibacillus capsici</name>
    <dbReference type="NCBI Taxonomy" id="2115968"/>
    <lineage>
        <taxon>Bacteria</taxon>
        <taxon>Bacillati</taxon>
        <taxon>Bacillota</taxon>
        <taxon>Bacilli</taxon>
        <taxon>Bacillales</taxon>
        <taxon>Bacillaceae</taxon>
        <taxon>Lysinibacillus</taxon>
    </lineage>
</organism>
<feature type="domain" description="Dystroglycan-type cadherin-like" evidence="1">
    <location>
        <begin position="218"/>
        <end position="311"/>
    </location>
</feature>
<evidence type="ECO:0000313" key="3">
    <source>
        <dbReference type="Proteomes" id="UP000251431"/>
    </source>
</evidence>
<dbReference type="Proteomes" id="UP000251431">
    <property type="component" value="Unassembled WGS sequence"/>
</dbReference>
<dbReference type="AlphaFoldDB" id="A0A2X1A603"/>
<accession>A0A2X1A603</accession>
<dbReference type="RefSeq" id="WP_112118836.1">
    <property type="nucleotide sequence ID" value="NZ_UAQE01000006.1"/>
</dbReference>
<evidence type="ECO:0000313" key="2">
    <source>
        <dbReference type="EMBL" id="SPU40578.1"/>
    </source>
</evidence>
<dbReference type="InterPro" id="IPR013783">
    <property type="entry name" value="Ig-like_fold"/>
</dbReference>
<feature type="domain" description="Dystroglycan-type cadherin-like" evidence="1">
    <location>
        <begin position="127"/>
        <end position="217"/>
    </location>
</feature>
<dbReference type="EMBL" id="UAQE01000006">
    <property type="protein sequence ID" value="SPU40578.1"/>
    <property type="molecule type" value="Genomic_DNA"/>
</dbReference>
<protein>
    <recommendedName>
        <fullName evidence="1">Dystroglycan-type cadherin-like domain-containing protein</fullName>
    </recommendedName>
</protein>
<evidence type="ECO:0000259" key="1">
    <source>
        <dbReference type="SMART" id="SM00736"/>
    </source>
</evidence>
<proteinExistence type="predicted"/>
<name>A0A2X1A603_9BACI</name>
<dbReference type="SMART" id="SM00736">
    <property type="entry name" value="CADG"/>
    <property type="match status" value="2"/>
</dbReference>
<reference evidence="2 3" key="1">
    <citation type="submission" date="2018-06" db="EMBL/GenBank/DDBJ databases">
        <authorList>
            <consortium name="Pathogen Informatics"/>
            <person name="Doyle S."/>
        </authorList>
    </citation>
    <scope>NUCLEOTIDE SEQUENCE [LARGE SCALE GENOMIC DNA]</scope>
    <source>
        <strain evidence="2 3">NCTC7582</strain>
    </source>
</reference>
<sequence length="313" mass="34271">MDIYYARFTNTGNLISSGGFGGSKADNVRAINPTDDGGAIIFGDTTSTDIGIEPNDYTTKAMAAKIGPNGKMDWITGFNVDRLTEVRGAVKLKDDEHIVFGSINNDSNTRGMFLTKFKLTDKINTPPKAGVIHSQEVLLGENLTLDLQEYFNDAENDKLSYTATSSEGSTVNIEEGTLTFNSSLAGNHTVTVKANDGELDSEELTFTINVVEVNEPPVIKANIEDQVISEGQTLVLYAKEYFEDPDTTNLEYTVTTSDKYDSNVWVTTNGEIKFRSAYKGEYYVTIRATDGQSTTEPITFKVTVTEAKTNEGM</sequence>